<evidence type="ECO:0000313" key="9">
    <source>
        <dbReference type="EMBL" id="POS73516.1"/>
    </source>
</evidence>
<feature type="binding site" evidence="6">
    <location>
        <position position="35"/>
    </location>
    <ligand>
        <name>ATP</name>
        <dbReference type="ChEBI" id="CHEBI:30616"/>
    </ligand>
</feature>
<evidence type="ECO:0000256" key="2">
    <source>
        <dbReference type="ARBA" id="ARBA00022679"/>
    </source>
</evidence>
<dbReference type="PROSITE" id="PS50011">
    <property type="entry name" value="PROTEIN_KINASE_DOM"/>
    <property type="match status" value="1"/>
</dbReference>
<keyword evidence="2" id="KW-0808">Transferase</keyword>
<dbReference type="PANTHER" id="PTHR45646:SF11">
    <property type="entry name" value="SERINE_THREONINE-PROTEIN KINASE DOA"/>
    <property type="match status" value="1"/>
</dbReference>
<dbReference type="GO" id="GO:0004674">
    <property type="term" value="F:protein serine/threonine kinase activity"/>
    <property type="evidence" value="ECO:0007669"/>
    <property type="project" value="UniProtKB-KW"/>
</dbReference>
<comment type="caution">
    <text evidence="9">The sequence shown here is derived from an EMBL/GenBank/DDBJ whole genome shotgun (WGS) entry which is preliminary data.</text>
</comment>
<keyword evidence="3 6" id="KW-0547">Nucleotide-binding</keyword>
<dbReference type="InterPro" id="IPR000719">
    <property type="entry name" value="Prot_kinase_dom"/>
</dbReference>
<dbReference type="Proteomes" id="UP000094444">
    <property type="component" value="Unassembled WGS sequence"/>
</dbReference>
<gene>
    <name evidence="9" type="ORF">DHEL01_v208093</name>
</gene>
<evidence type="ECO:0000256" key="6">
    <source>
        <dbReference type="PROSITE-ProRule" id="PRU10141"/>
    </source>
</evidence>
<dbReference type="PROSITE" id="PS00107">
    <property type="entry name" value="PROTEIN_KINASE_ATP"/>
    <property type="match status" value="1"/>
</dbReference>
<dbReference type="InterPro" id="IPR011009">
    <property type="entry name" value="Kinase-like_dom_sf"/>
</dbReference>
<feature type="compositionally biased region" description="Basic and acidic residues" evidence="7">
    <location>
        <begin position="298"/>
        <end position="308"/>
    </location>
</feature>
<feature type="domain" description="Protein kinase" evidence="8">
    <location>
        <begin position="6"/>
        <end position="382"/>
    </location>
</feature>
<dbReference type="PANTHER" id="PTHR45646">
    <property type="entry name" value="SERINE/THREONINE-PROTEIN KINASE DOA-RELATED"/>
    <property type="match status" value="1"/>
</dbReference>
<reference evidence="9" key="1">
    <citation type="submission" date="2017-09" db="EMBL/GenBank/DDBJ databases">
        <title>Polyketide synthases of a Diaporthe helianthi virulent isolate.</title>
        <authorList>
            <person name="Baroncelli R."/>
        </authorList>
    </citation>
    <scope>NUCLEOTIDE SEQUENCE [LARGE SCALE GENOMIC DNA]</scope>
    <source>
        <strain evidence="9">7/96</strain>
    </source>
</reference>
<organism evidence="9 10">
    <name type="scientific">Diaporthe helianthi</name>
    <dbReference type="NCBI Taxonomy" id="158607"/>
    <lineage>
        <taxon>Eukaryota</taxon>
        <taxon>Fungi</taxon>
        <taxon>Dikarya</taxon>
        <taxon>Ascomycota</taxon>
        <taxon>Pezizomycotina</taxon>
        <taxon>Sordariomycetes</taxon>
        <taxon>Sordariomycetidae</taxon>
        <taxon>Diaporthales</taxon>
        <taxon>Diaporthaceae</taxon>
        <taxon>Diaporthe</taxon>
    </lineage>
</organism>
<dbReference type="GO" id="GO:0005524">
    <property type="term" value="F:ATP binding"/>
    <property type="evidence" value="ECO:0007669"/>
    <property type="project" value="UniProtKB-UniRule"/>
</dbReference>
<accession>A0A2P5HTG1</accession>
<evidence type="ECO:0000259" key="8">
    <source>
        <dbReference type="PROSITE" id="PS50011"/>
    </source>
</evidence>
<proteinExistence type="predicted"/>
<dbReference type="InterPro" id="IPR051175">
    <property type="entry name" value="CLK_kinases"/>
</dbReference>
<evidence type="ECO:0000256" key="4">
    <source>
        <dbReference type="ARBA" id="ARBA00022777"/>
    </source>
</evidence>
<dbReference type="OrthoDB" id="5979581at2759"/>
<dbReference type="Gene3D" id="1.10.510.10">
    <property type="entry name" value="Transferase(Phosphotransferase) domain 1"/>
    <property type="match status" value="1"/>
</dbReference>
<dbReference type="GO" id="GO:0005634">
    <property type="term" value="C:nucleus"/>
    <property type="evidence" value="ECO:0007669"/>
    <property type="project" value="TreeGrafter"/>
</dbReference>
<protein>
    <submittedName>
        <fullName evidence="9">Protein kinase</fullName>
    </submittedName>
</protein>
<dbReference type="InParanoid" id="A0A2P5HTG1"/>
<feature type="region of interest" description="Disordered" evidence="7">
    <location>
        <begin position="298"/>
        <end position="321"/>
    </location>
</feature>
<evidence type="ECO:0000256" key="3">
    <source>
        <dbReference type="ARBA" id="ARBA00022741"/>
    </source>
</evidence>
<dbReference type="EMBL" id="MAVT02000783">
    <property type="protein sequence ID" value="POS73516.1"/>
    <property type="molecule type" value="Genomic_DNA"/>
</dbReference>
<keyword evidence="10" id="KW-1185">Reference proteome</keyword>
<dbReference type="SUPFAM" id="SSF56112">
    <property type="entry name" value="Protein kinase-like (PK-like)"/>
    <property type="match status" value="1"/>
</dbReference>
<evidence type="ECO:0000256" key="5">
    <source>
        <dbReference type="ARBA" id="ARBA00022840"/>
    </source>
</evidence>
<evidence type="ECO:0000313" key="10">
    <source>
        <dbReference type="Proteomes" id="UP000094444"/>
    </source>
</evidence>
<dbReference type="AlphaFoldDB" id="A0A2P5HTG1"/>
<dbReference type="GO" id="GO:0043484">
    <property type="term" value="P:regulation of RNA splicing"/>
    <property type="evidence" value="ECO:0007669"/>
    <property type="project" value="TreeGrafter"/>
</dbReference>
<dbReference type="SMART" id="SM00220">
    <property type="entry name" value="S_TKc"/>
    <property type="match status" value="1"/>
</dbReference>
<keyword evidence="4 9" id="KW-0418">Kinase</keyword>
<sequence length="393" mass="44330">MLHSRWRVVDKLGFGGYSTTWLARDELHKRYVAVKVGISDTTSRHNREPEILRAIQRSSSSSHKPSAPPRLDAATLLPTILDAFDIRGPNGTHPCYALPLAQGNLREASFSRLFPIQVARALSANLVTAVAVIHSLGIVHGVKMPSTFDELSVQDFRDKYGEPEKVPISRVDGKPLTANVPKYAVEPLYLGKKAQDFTLADAQGLILSDFGEAFCPGTERRLGRECNAPLAKKAPEAVFELDAPLTFSSDIWSLGTAIWEILGMKFIFSEAETQDEISAQQIDVLGATTFPESWREQWERQGDEDSHGARAIPRRPTGERETWPRLENAFEEFVQKYRRKREATGIFDEQETRAILELIRGMLRFRPEERLTADEVLMSEWMVKWALPELELD</sequence>
<keyword evidence="5 6" id="KW-0067">ATP-binding</keyword>
<dbReference type="STRING" id="158607.A0A2P5HTG1"/>
<dbReference type="InterPro" id="IPR017441">
    <property type="entry name" value="Protein_kinase_ATP_BS"/>
</dbReference>
<evidence type="ECO:0000256" key="1">
    <source>
        <dbReference type="ARBA" id="ARBA00022527"/>
    </source>
</evidence>
<evidence type="ECO:0000256" key="7">
    <source>
        <dbReference type="SAM" id="MobiDB-lite"/>
    </source>
</evidence>
<keyword evidence="1" id="KW-0723">Serine/threonine-protein kinase</keyword>
<dbReference type="Gene3D" id="3.30.200.20">
    <property type="entry name" value="Phosphorylase Kinase, domain 1"/>
    <property type="match status" value="1"/>
</dbReference>
<dbReference type="Pfam" id="PF00069">
    <property type="entry name" value="Pkinase"/>
    <property type="match status" value="1"/>
</dbReference>
<name>A0A2P5HTG1_DIAHE</name>